<keyword evidence="2" id="KW-1185">Reference proteome</keyword>
<name>A0ACA9QXY8_9GLOM</name>
<protein>
    <submittedName>
        <fullName evidence="1">10929_t:CDS:1</fullName>
    </submittedName>
</protein>
<dbReference type="EMBL" id="CAJVQC010039538">
    <property type="protein sequence ID" value="CAG8768740.1"/>
    <property type="molecule type" value="Genomic_DNA"/>
</dbReference>
<accession>A0ACA9QXY8</accession>
<proteinExistence type="predicted"/>
<evidence type="ECO:0000313" key="1">
    <source>
        <dbReference type="EMBL" id="CAG8768740.1"/>
    </source>
</evidence>
<reference evidence="1" key="1">
    <citation type="submission" date="2021-06" db="EMBL/GenBank/DDBJ databases">
        <authorList>
            <person name="Kallberg Y."/>
            <person name="Tangrot J."/>
            <person name="Rosling A."/>
        </authorList>
    </citation>
    <scope>NUCLEOTIDE SEQUENCE</scope>
    <source>
        <strain evidence="1">MA461A</strain>
    </source>
</reference>
<organism evidence="1 2">
    <name type="scientific">Racocetra persica</name>
    <dbReference type="NCBI Taxonomy" id="160502"/>
    <lineage>
        <taxon>Eukaryota</taxon>
        <taxon>Fungi</taxon>
        <taxon>Fungi incertae sedis</taxon>
        <taxon>Mucoromycota</taxon>
        <taxon>Glomeromycotina</taxon>
        <taxon>Glomeromycetes</taxon>
        <taxon>Diversisporales</taxon>
        <taxon>Gigasporaceae</taxon>
        <taxon>Racocetra</taxon>
    </lineage>
</organism>
<comment type="caution">
    <text evidence="1">The sequence shown here is derived from an EMBL/GenBank/DDBJ whole genome shotgun (WGS) entry which is preliminary data.</text>
</comment>
<dbReference type="Proteomes" id="UP000789920">
    <property type="component" value="Unassembled WGS sequence"/>
</dbReference>
<sequence>QVGGDETILISHKAVSPHEYQLFSYATKNFEKYPFKKPTKVIFEVYDDMSHVFI</sequence>
<feature type="non-terminal residue" evidence="1">
    <location>
        <position position="1"/>
    </location>
</feature>
<gene>
    <name evidence="1" type="ORF">RPERSI_LOCUS16136</name>
</gene>
<evidence type="ECO:0000313" key="2">
    <source>
        <dbReference type="Proteomes" id="UP000789920"/>
    </source>
</evidence>